<keyword evidence="6 9" id="KW-0915">Sodium</keyword>
<feature type="transmembrane region" description="Helical" evidence="9">
    <location>
        <begin position="335"/>
        <end position="361"/>
    </location>
</feature>
<gene>
    <name evidence="9" type="primary">nhaA</name>
    <name evidence="10" type="ORF">EDC37_105112</name>
</gene>
<keyword evidence="11" id="KW-1185">Reference proteome</keyword>
<keyword evidence="9" id="KW-0813">Transport</keyword>
<dbReference type="InterPro" id="IPR023171">
    <property type="entry name" value="Na/H_antiporter_dom_sf"/>
</dbReference>
<feature type="transmembrane region" description="Helical" evidence="9">
    <location>
        <begin position="131"/>
        <end position="154"/>
    </location>
</feature>
<evidence type="ECO:0000256" key="2">
    <source>
        <dbReference type="ARBA" id="ARBA00022449"/>
    </source>
</evidence>
<keyword evidence="9" id="KW-0406">Ion transport</keyword>
<feature type="transmembrane region" description="Helical" evidence="9">
    <location>
        <begin position="218"/>
        <end position="246"/>
    </location>
</feature>
<reference evidence="10 11" key="1">
    <citation type="submission" date="2019-03" db="EMBL/GenBank/DDBJ databases">
        <title>Genomic Encyclopedia of Type Strains, Phase IV (KMG-IV): sequencing the most valuable type-strain genomes for metagenomic binning, comparative biology and taxonomic classification.</title>
        <authorList>
            <person name="Goeker M."/>
        </authorList>
    </citation>
    <scope>NUCLEOTIDE SEQUENCE [LARGE SCALE GENOMIC DNA]</scope>
    <source>
        <strain evidence="10 11">DSM 20467</strain>
    </source>
</reference>
<dbReference type="GO" id="GO:0005886">
    <property type="term" value="C:plasma membrane"/>
    <property type="evidence" value="ECO:0007669"/>
    <property type="project" value="UniProtKB-SubCell"/>
</dbReference>
<comment type="similarity">
    <text evidence="9">Belongs to the NhaA Na(+)/H(+) (TC 2.A.33) antiporter family.</text>
</comment>
<feature type="transmembrane region" description="Helical" evidence="9">
    <location>
        <begin position="101"/>
        <end position="125"/>
    </location>
</feature>
<name>A0A4V2US53_9FIRM</name>
<organism evidence="10 11">
    <name type="scientific">Pectinatus cerevisiiphilus</name>
    <dbReference type="NCBI Taxonomy" id="86956"/>
    <lineage>
        <taxon>Bacteria</taxon>
        <taxon>Bacillati</taxon>
        <taxon>Bacillota</taxon>
        <taxon>Negativicutes</taxon>
        <taxon>Selenomonadales</taxon>
        <taxon>Selenomonadaceae</taxon>
        <taxon>Pectinatus</taxon>
    </lineage>
</organism>
<evidence type="ECO:0000256" key="8">
    <source>
        <dbReference type="ARBA" id="ARBA00023201"/>
    </source>
</evidence>
<dbReference type="PANTHER" id="PTHR30341">
    <property type="entry name" value="SODIUM ION/PROTON ANTIPORTER NHAA-RELATED"/>
    <property type="match status" value="1"/>
</dbReference>
<dbReference type="InterPro" id="IPR004670">
    <property type="entry name" value="NhaA"/>
</dbReference>
<comment type="catalytic activity">
    <reaction evidence="9">
        <text>Na(+)(in) + 2 H(+)(out) = Na(+)(out) + 2 H(+)(in)</text>
        <dbReference type="Rhea" id="RHEA:29251"/>
        <dbReference type="ChEBI" id="CHEBI:15378"/>
        <dbReference type="ChEBI" id="CHEBI:29101"/>
    </reaction>
</comment>
<keyword evidence="5 9" id="KW-1133">Transmembrane helix</keyword>
<protein>
    <recommendedName>
        <fullName evidence="9">Na(+)/H(+) antiporter NhaA</fullName>
    </recommendedName>
    <alternativeName>
        <fullName evidence="9">Sodium/proton antiporter NhaA</fullName>
    </alternativeName>
</protein>
<dbReference type="AlphaFoldDB" id="A0A4V2US53"/>
<dbReference type="Proteomes" id="UP000295188">
    <property type="component" value="Unassembled WGS sequence"/>
</dbReference>
<evidence type="ECO:0000256" key="7">
    <source>
        <dbReference type="ARBA" id="ARBA00023136"/>
    </source>
</evidence>
<evidence type="ECO:0000256" key="3">
    <source>
        <dbReference type="ARBA" id="ARBA00022475"/>
    </source>
</evidence>
<keyword evidence="4 9" id="KW-0812">Transmembrane</keyword>
<dbReference type="PANTHER" id="PTHR30341:SF0">
    <property type="entry name" value="NA(+)_H(+) ANTIPORTER NHAA"/>
    <property type="match status" value="1"/>
</dbReference>
<feature type="transmembrane region" description="Helical" evidence="9">
    <location>
        <begin position="373"/>
        <end position="393"/>
    </location>
</feature>
<evidence type="ECO:0000313" key="10">
    <source>
        <dbReference type="EMBL" id="TCS80042.1"/>
    </source>
</evidence>
<evidence type="ECO:0000256" key="5">
    <source>
        <dbReference type="ARBA" id="ARBA00022989"/>
    </source>
</evidence>
<comment type="caution">
    <text evidence="10">The sequence shown here is derived from an EMBL/GenBank/DDBJ whole genome shotgun (WGS) entry which is preliminary data.</text>
</comment>
<keyword evidence="7 9" id="KW-0472">Membrane</keyword>
<evidence type="ECO:0000313" key="11">
    <source>
        <dbReference type="Proteomes" id="UP000295188"/>
    </source>
</evidence>
<accession>A0A4V2US53</accession>
<dbReference type="RefSeq" id="WP_132548386.1">
    <property type="nucleotide sequence ID" value="NZ_SMAA01000005.1"/>
</dbReference>
<feature type="transmembrane region" description="Helical" evidence="9">
    <location>
        <begin position="190"/>
        <end position="206"/>
    </location>
</feature>
<keyword evidence="3 9" id="KW-1003">Cell membrane</keyword>
<comment type="subcellular location">
    <subcellularLocation>
        <location evidence="1">Cell inner membrane</location>
        <topology evidence="1">Multi-pass membrane protein</topology>
    </subcellularLocation>
    <subcellularLocation>
        <location evidence="9">Cell membrane</location>
        <topology evidence="9">Multi-pass membrane protein</topology>
    </subcellularLocation>
</comment>
<dbReference type="GO" id="GO:0006885">
    <property type="term" value="P:regulation of pH"/>
    <property type="evidence" value="ECO:0007669"/>
    <property type="project" value="UniProtKB-UniRule"/>
</dbReference>
<feature type="transmembrane region" description="Helical" evidence="9">
    <location>
        <begin position="266"/>
        <end position="289"/>
    </location>
</feature>
<feature type="transmembrane region" description="Helical" evidence="9">
    <location>
        <begin position="301"/>
        <end position="323"/>
    </location>
</feature>
<keyword evidence="8 9" id="KW-0739">Sodium transport</keyword>
<dbReference type="Pfam" id="PF06965">
    <property type="entry name" value="Na_H_antiport_1"/>
    <property type="match status" value="1"/>
</dbReference>
<dbReference type="NCBIfam" id="NF007111">
    <property type="entry name" value="PRK09560.1"/>
    <property type="match status" value="1"/>
</dbReference>
<evidence type="ECO:0000256" key="6">
    <source>
        <dbReference type="ARBA" id="ARBA00023053"/>
    </source>
</evidence>
<feature type="transmembrane region" description="Helical" evidence="9">
    <location>
        <begin position="27"/>
        <end position="49"/>
    </location>
</feature>
<dbReference type="Gene3D" id="1.20.1530.10">
    <property type="entry name" value="Na+/H+ antiporter like domain"/>
    <property type="match status" value="1"/>
</dbReference>
<dbReference type="OrthoDB" id="9808135at2"/>
<sequence>MKNIKHNVIKNSISLLRPFNHFFKHKSFSSIVLLLFTIIAIFLANSNLADEYQTILSLHLSIGIIDLSILHWVNDGLMTIFFFVIGLEIKREFLFGELKSLSATILPIAAAIGGMIAPACIYYLINYGESTAVGWGIPMATDIAFSLGVLSLVAGNAPRSIAIFLTALAIVDDLGAIIIIALFYSTAIQFTALSYGLAALLAAVLLNKYNCQNAFSYIGLGLIAWFYFYHAGIHPTIAGVILGLTIPAQDTRDINKSLLHKLEYYLAPWSAWFIMPAFALANAGIQLHFAEISNLFAPEGIGILAGLALGKPLGIFGTAFLLLKAGFVKMPEKTTYYHFLGAGALSGIGFTMSFFIASLAFADIPQYLTTAKLGIISGSILASLIGTIIFKLIDYKHT</sequence>
<dbReference type="NCBIfam" id="TIGR00773">
    <property type="entry name" value="NhaA"/>
    <property type="match status" value="1"/>
</dbReference>
<dbReference type="HAMAP" id="MF_01844">
    <property type="entry name" value="NhaA"/>
    <property type="match status" value="1"/>
</dbReference>
<feature type="transmembrane region" description="Helical" evidence="9">
    <location>
        <begin position="161"/>
        <end position="184"/>
    </location>
</feature>
<dbReference type="GO" id="GO:0015385">
    <property type="term" value="F:sodium:proton antiporter activity"/>
    <property type="evidence" value="ECO:0007669"/>
    <property type="project" value="UniProtKB-UniRule"/>
</dbReference>
<proteinExistence type="inferred from homology"/>
<evidence type="ECO:0000256" key="9">
    <source>
        <dbReference type="HAMAP-Rule" id="MF_01844"/>
    </source>
</evidence>
<keyword evidence="2 9" id="KW-0050">Antiport</keyword>
<evidence type="ECO:0000256" key="4">
    <source>
        <dbReference type="ARBA" id="ARBA00022692"/>
    </source>
</evidence>
<evidence type="ECO:0000256" key="1">
    <source>
        <dbReference type="ARBA" id="ARBA00004429"/>
    </source>
</evidence>
<comment type="function">
    <text evidence="9">Na(+)/H(+) antiporter that extrudes sodium in exchange for external protons.</text>
</comment>
<dbReference type="EMBL" id="SMAA01000005">
    <property type="protein sequence ID" value="TCS80042.1"/>
    <property type="molecule type" value="Genomic_DNA"/>
</dbReference>